<evidence type="ECO:0000256" key="4">
    <source>
        <dbReference type="ARBA" id="ARBA00023049"/>
    </source>
</evidence>
<dbReference type="SUPFAM" id="SSF111283">
    <property type="entry name" value="Putative modulator of DNA gyrase, PmbA/TldD"/>
    <property type="match status" value="1"/>
</dbReference>
<keyword evidence="3" id="KW-0378">Hydrolase</keyword>
<dbReference type="EMBL" id="PHQY01000612">
    <property type="protein sequence ID" value="PJO43412.1"/>
    <property type="molecule type" value="Genomic_DNA"/>
</dbReference>
<evidence type="ECO:0000313" key="7">
    <source>
        <dbReference type="EMBL" id="PJO43412.1"/>
    </source>
</evidence>
<organism evidence="7 8">
    <name type="scientific">Lysinibacillus xylanilyticus</name>
    <dbReference type="NCBI Taxonomy" id="582475"/>
    <lineage>
        <taxon>Bacteria</taxon>
        <taxon>Bacillati</taxon>
        <taxon>Bacillota</taxon>
        <taxon>Bacilli</taxon>
        <taxon>Bacillales</taxon>
        <taxon>Bacillaceae</taxon>
        <taxon>Lysinibacillus</taxon>
    </lineage>
</organism>
<reference evidence="7 8" key="1">
    <citation type="submission" date="2017-11" db="EMBL/GenBank/DDBJ databases">
        <title>Bacterial isolate from king chilli rhizosphere.</title>
        <authorList>
            <person name="Takhelmayum P."/>
            <person name="Sarangthem I."/>
        </authorList>
    </citation>
    <scope>NUCLEOTIDE SEQUENCE [LARGE SCALE GENOMIC DNA]</scope>
    <source>
        <strain evidence="8">t26</strain>
    </source>
</reference>
<feature type="domain" description="Metalloprotease TldD/E C-terminal" evidence="6">
    <location>
        <begin position="201"/>
        <end position="423"/>
    </location>
</feature>
<name>A0A2M9Q611_9BACI</name>
<dbReference type="Proteomes" id="UP000232101">
    <property type="component" value="Unassembled WGS sequence"/>
</dbReference>
<dbReference type="Pfam" id="PF01523">
    <property type="entry name" value="PmbA_TldD_1st"/>
    <property type="match status" value="1"/>
</dbReference>
<dbReference type="InterPro" id="IPR036059">
    <property type="entry name" value="TldD/PmbA_sf"/>
</dbReference>
<feature type="domain" description="Metalloprotease TldD/E N-terminal" evidence="5">
    <location>
        <begin position="37"/>
        <end position="81"/>
    </location>
</feature>
<dbReference type="InterPro" id="IPR002510">
    <property type="entry name" value="Metalloprtase-TldD/E_N"/>
</dbReference>
<evidence type="ECO:0000256" key="2">
    <source>
        <dbReference type="ARBA" id="ARBA00022670"/>
    </source>
</evidence>
<gene>
    <name evidence="7" type="ORF">CWD94_12750</name>
</gene>
<evidence type="ECO:0000313" key="8">
    <source>
        <dbReference type="Proteomes" id="UP000232101"/>
    </source>
</evidence>
<dbReference type="PANTHER" id="PTHR30624:SF4">
    <property type="entry name" value="METALLOPROTEASE TLDD"/>
    <property type="match status" value="1"/>
</dbReference>
<dbReference type="InterPro" id="IPR045569">
    <property type="entry name" value="Metalloprtase-TldD/E_C"/>
</dbReference>
<evidence type="ECO:0008006" key="9">
    <source>
        <dbReference type="Google" id="ProtNLM"/>
    </source>
</evidence>
<dbReference type="GO" id="GO:0005829">
    <property type="term" value="C:cytosol"/>
    <property type="evidence" value="ECO:0007669"/>
    <property type="project" value="TreeGrafter"/>
</dbReference>
<dbReference type="AlphaFoldDB" id="A0A2M9Q611"/>
<comment type="similarity">
    <text evidence="1">Belongs to the peptidase U62 family.</text>
</comment>
<dbReference type="GO" id="GO:0008237">
    <property type="term" value="F:metallopeptidase activity"/>
    <property type="evidence" value="ECO:0007669"/>
    <property type="project" value="UniProtKB-KW"/>
</dbReference>
<evidence type="ECO:0000259" key="6">
    <source>
        <dbReference type="Pfam" id="PF19289"/>
    </source>
</evidence>
<dbReference type="GO" id="GO:0006508">
    <property type="term" value="P:proteolysis"/>
    <property type="evidence" value="ECO:0007669"/>
    <property type="project" value="UniProtKB-KW"/>
</dbReference>
<dbReference type="InterPro" id="IPR035068">
    <property type="entry name" value="TldD/PmbA_N"/>
</dbReference>
<dbReference type="PANTHER" id="PTHR30624">
    <property type="entry name" value="UNCHARACTERIZED PROTEIN TLDD AND PMBA"/>
    <property type="match status" value="1"/>
</dbReference>
<sequence length="426" mass="48384">MLSKIQELSDSIKRLGVDYVHVFCEDKYEFFTEHYKSRLNENERNIRGISIIVYKDNKSGFAATNNLTDEGIQQMIVRALKKIDMETVSQKKNLDLNFCDLGYKFKHYHKEINPVNEFATKLLTSEVIRRTLISNNGDSPIEENIHYGSLISELEFSNHLFERCIGWGNYIDNVTPSIYKLNDEVSFIKNKYIQSVKINNGIYSMVFGNLAAGMLFHEIVHLFESRNNEFPLEKITNINKNLTIFSNPTRPGLFGSYKFDDEGRTSQEVCLVKNGEVKNLITNSLKNSNIDIDSNGHGRREDFRYRSYPRMSNVEILSGEVSFDKLLSHSNNSLYIQKIKAGNANHKTGIINLKVEEAFEIVDGEIGNPIKPFFISGSIEDFLSRLELIGDDPKAISISCKGSSGIIPVSLTQPSVFINALTIVSE</sequence>
<dbReference type="Gene3D" id="3.30.2290.10">
    <property type="entry name" value="PmbA/TldD superfamily"/>
    <property type="match status" value="1"/>
</dbReference>
<evidence type="ECO:0000256" key="1">
    <source>
        <dbReference type="ARBA" id="ARBA00005836"/>
    </source>
</evidence>
<dbReference type="Pfam" id="PF19289">
    <property type="entry name" value="PmbA_TldD_3rd"/>
    <property type="match status" value="1"/>
</dbReference>
<comment type="caution">
    <text evidence="7">The sequence shown here is derived from an EMBL/GenBank/DDBJ whole genome shotgun (WGS) entry which is preliminary data.</text>
</comment>
<proteinExistence type="inferred from homology"/>
<dbReference type="RefSeq" id="WP_100543377.1">
    <property type="nucleotide sequence ID" value="NZ_PHQY01000612.1"/>
</dbReference>
<keyword evidence="2" id="KW-0645">Protease</keyword>
<evidence type="ECO:0000256" key="3">
    <source>
        <dbReference type="ARBA" id="ARBA00022801"/>
    </source>
</evidence>
<dbReference type="InterPro" id="IPR051463">
    <property type="entry name" value="Peptidase_U62_metallo"/>
</dbReference>
<keyword evidence="4" id="KW-0482">Metalloprotease</keyword>
<accession>A0A2M9Q611</accession>
<evidence type="ECO:0000259" key="5">
    <source>
        <dbReference type="Pfam" id="PF01523"/>
    </source>
</evidence>
<protein>
    <recommendedName>
        <fullName evidence="9">TldD/PmbA family protein</fullName>
    </recommendedName>
</protein>